<evidence type="ECO:0000313" key="2">
    <source>
        <dbReference type="EMBL" id="ARQ03257.1"/>
    </source>
</evidence>
<sequence>MLRRQADTSGGGGSGLGKILSGYSIEVMPRTAAKVERFADLLPRGTRVYIAHIEGTPIADMVTTARRLRDEGYAAMPHVPARIIKDTATLEDWVRQYRDEAGVEEALLLAGGPREPHGDLHSAMQLLETGLFDKYGFRRLHVAGHPEGNRDIDPDGSSRQADEALLWKQSFSERTDADMAIVTQFFFDAKPVIRWSERLHALGITLPIHVGVAGPTKLQTLIKFAIACGVGPSLKVLQKRAMDLTKLMTPYEPFDVLGELAAYREAHPNSMIEQVHIFPLGGITASAKWANTQSNAVAEAGVA</sequence>
<evidence type="ECO:0000256" key="1">
    <source>
        <dbReference type="ARBA" id="ARBA00023002"/>
    </source>
</evidence>
<dbReference type="InterPro" id="IPR029041">
    <property type="entry name" value="FAD-linked_oxidoreductase-like"/>
</dbReference>
<dbReference type="GO" id="GO:0035999">
    <property type="term" value="P:tetrahydrofolate interconversion"/>
    <property type="evidence" value="ECO:0007669"/>
    <property type="project" value="UniProtKB-UniPathway"/>
</dbReference>
<dbReference type="UniPathway" id="UPA00193"/>
<dbReference type="KEGG" id="psin:CAK95_28485"/>
<dbReference type="Gene3D" id="3.20.20.220">
    <property type="match status" value="1"/>
</dbReference>
<keyword evidence="3" id="KW-1185">Reference proteome</keyword>
<accession>A0A1W7A0X6</accession>
<dbReference type="SUPFAM" id="SSF51730">
    <property type="entry name" value="FAD-linked oxidoreductase"/>
    <property type="match status" value="1"/>
</dbReference>
<name>A0A1W7A0X6_9HYPH</name>
<organism evidence="2 3">
    <name type="scientific">Pseudorhodoplanes sinuspersici</name>
    <dbReference type="NCBI Taxonomy" id="1235591"/>
    <lineage>
        <taxon>Bacteria</taxon>
        <taxon>Pseudomonadati</taxon>
        <taxon>Pseudomonadota</taxon>
        <taxon>Alphaproteobacteria</taxon>
        <taxon>Hyphomicrobiales</taxon>
        <taxon>Pseudorhodoplanes</taxon>
    </lineage>
</organism>
<dbReference type="AlphaFoldDB" id="A0A1W7A0X6"/>
<proteinExistence type="predicted"/>
<reference evidence="2 3" key="1">
    <citation type="submission" date="2017-05" db="EMBL/GenBank/DDBJ databases">
        <title>Full genome sequence of Pseudorhodoplanes sinuspersici.</title>
        <authorList>
            <person name="Dastgheib S.M.M."/>
            <person name="Shavandi M."/>
            <person name="Tirandaz H."/>
        </authorList>
    </citation>
    <scope>NUCLEOTIDE SEQUENCE [LARGE SCALE GENOMIC DNA]</scope>
    <source>
        <strain evidence="2 3">RIPI110</strain>
    </source>
</reference>
<protein>
    <submittedName>
        <fullName evidence="2">5,10-methylenetetrahydrofolate reductase</fullName>
    </submittedName>
</protein>
<dbReference type="Proteomes" id="UP000194137">
    <property type="component" value="Chromosome"/>
</dbReference>
<dbReference type="GO" id="GO:0016491">
    <property type="term" value="F:oxidoreductase activity"/>
    <property type="evidence" value="ECO:0007669"/>
    <property type="project" value="UniProtKB-KW"/>
</dbReference>
<dbReference type="STRING" id="1235591.CAK95_28485"/>
<evidence type="ECO:0000313" key="3">
    <source>
        <dbReference type="Proteomes" id="UP000194137"/>
    </source>
</evidence>
<dbReference type="EMBL" id="CP021112">
    <property type="protein sequence ID" value="ARQ03257.1"/>
    <property type="molecule type" value="Genomic_DNA"/>
</dbReference>
<keyword evidence="1" id="KW-0560">Oxidoreductase</keyword>
<gene>
    <name evidence="2" type="ORF">CAK95_28485</name>
</gene>